<keyword evidence="3" id="KW-1185">Reference proteome</keyword>
<gene>
    <name evidence="2" type="ORF">LACBIDRAFT_317384</name>
</gene>
<reference evidence="2 3" key="1">
    <citation type="journal article" date="2008" name="Nature">
        <title>The genome of Laccaria bicolor provides insights into mycorrhizal symbiosis.</title>
        <authorList>
            <person name="Martin F."/>
            <person name="Aerts A."/>
            <person name="Ahren D."/>
            <person name="Brun A."/>
            <person name="Danchin E.G.J."/>
            <person name="Duchaussoy F."/>
            <person name="Gibon J."/>
            <person name="Kohler A."/>
            <person name="Lindquist E."/>
            <person name="Pereda V."/>
            <person name="Salamov A."/>
            <person name="Shapiro H.J."/>
            <person name="Wuyts J."/>
            <person name="Blaudez D."/>
            <person name="Buee M."/>
            <person name="Brokstein P."/>
            <person name="Canbaeck B."/>
            <person name="Cohen D."/>
            <person name="Courty P.E."/>
            <person name="Coutinho P.M."/>
            <person name="Delaruelle C."/>
            <person name="Detter J.C."/>
            <person name="Deveau A."/>
            <person name="DiFazio S."/>
            <person name="Duplessis S."/>
            <person name="Fraissinet-Tachet L."/>
            <person name="Lucic E."/>
            <person name="Frey-Klett P."/>
            <person name="Fourrey C."/>
            <person name="Feussner I."/>
            <person name="Gay G."/>
            <person name="Grimwood J."/>
            <person name="Hoegger P.J."/>
            <person name="Jain P."/>
            <person name="Kilaru S."/>
            <person name="Labbe J."/>
            <person name="Lin Y.C."/>
            <person name="Legue V."/>
            <person name="Le Tacon F."/>
            <person name="Marmeisse R."/>
            <person name="Melayah D."/>
            <person name="Montanini B."/>
            <person name="Muratet M."/>
            <person name="Nehls U."/>
            <person name="Niculita-Hirzel H."/>
            <person name="Oudot-Le Secq M.P."/>
            <person name="Peter M."/>
            <person name="Quesneville H."/>
            <person name="Rajashekar B."/>
            <person name="Reich M."/>
            <person name="Rouhier N."/>
            <person name="Schmutz J."/>
            <person name="Yin T."/>
            <person name="Chalot M."/>
            <person name="Henrissat B."/>
            <person name="Kuees U."/>
            <person name="Lucas S."/>
            <person name="Van de Peer Y."/>
            <person name="Podila G.K."/>
            <person name="Polle A."/>
            <person name="Pukkila P.J."/>
            <person name="Richardson P.M."/>
            <person name="Rouze P."/>
            <person name="Sanders I.R."/>
            <person name="Stajich J.E."/>
            <person name="Tunlid A."/>
            <person name="Tuskan G."/>
            <person name="Grigoriev I.V."/>
        </authorList>
    </citation>
    <scope>NUCLEOTIDE SEQUENCE [LARGE SCALE GENOMIC DNA]</scope>
    <source>
        <strain evidence="3">S238N-H82 / ATCC MYA-4686</strain>
    </source>
</reference>
<dbReference type="HOGENOM" id="CLU_2264221_0_0_1"/>
<sequence>MSSSASAPQKTPWSYSRLGVPATHCNAHPSLSHRQYFSWNGVPCIGRPSSLRTPGNSRLLWASKSSSISTSSKSGNLGSALQPIQTSTSASSFSATPFEHLDT</sequence>
<evidence type="ECO:0000313" key="3">
    <source>
        <dbReference type="Proteomes" id="UP000001194"/>
    </source>
</evidence>
<feature type="region of interest" description="Disordered" evidence="1">
    <location>
        <begin position="67"/>
        <end position="103"/>
    </location>
</feature>
<dbReference type="AlphaFoldDB" id="B0D528"/>
<dbReference type="RefSeq" id="XP_001878899.1">
    <property type="nucleotide sequence ID" value="XM_001878864.1"/>
</dbReference>
<evidence type="ECO:0000313" key="2">
    <source>
        <dbReference type="EMBL" id="EDR10449.1"/>
    </source>
</evidence>
<protein>
    <submittedName>
        <fullName evidence="2">Predicted protein</fullName>
    </submittedName>
</protein>
<dbReference type="KEGG" id="lbc:LACBIDRAFT_317384"/>
<dbReference type="Proteomes" id="UP000001194">
    <property type="component" value="Unassembled WGS sequence"/>
</dbReference>
<feature type="compositionally biased region" description="Low complexity" evidence="1">
    <location>
        <begin position="86"/>
        <end position="96"/>
    </location>
</feature>
<dbReference type="InParanoid" id="B0D528"/>
<feature type="compositionally biased region" description="Polar residues" evidence="1">
    <location>
        <begin position="75"/>
        <end position="85"/>
    </location>
</feature>
<organism evidence="3">
    <name type="scientific">Laccaria bicolor (strain S238N-H82 / ATCC MYA-4686)</name>
    <name type="common">Bicoloured deceiver</name>
    <name type="synonym">Laccaria laccata var. bicolor</name>
    <dbReference type="NCBI Taxonomy" id="486041"/>
    <lineage>
        <taxon>Eukaryota</taxon>
        <taxon>Fungi</taxon>
        <taxon>Dikarya</taxon>
        <taxon>Basidiomycota</taxon>
        <taxon>Agaricomycotina</taxon>
        <taxon>Agaricomycetes</taxon>
        <taxon>Agaricomycetidae</taxon>
        <taxon>Agaricales</taxon>
        <taxon>Agaricineae</taxon>
        <taxon>Hydnangiaceae</taxon>
        <taxon>Laccaria</taxon>
    </lineage>
</organism>
<dbReference type="GeneID" id="6074648"/>
<accession>B0D528</accession>
<name>B0D528_LACBS</name>
<proteinExistence type="predicted"/>
<dbReference type="EMBL" id="DS547097">
    <property type="protein sequence ID" value="EDR10449.1"/>
    <property type="molecule type" value="Genomic_DNA"/>
</dbReference>
<evidence type="ECO:0000256" key="1">
    <source>
        <dbReference type="SAM" id="MobiDB-lite"/>
    </source>
</evidence>